<organism evidence="2 3">
    <name type="scientific">Oopsacas minuta</name>
    <dbReference type="NCBI Taxonomy" id="111878"/>
    <lineage>
        <taxon>Eukaryota</taxon>
        <taxon>Metazoa</taxon>
        <taxon>Porifera</taxon>
        <taxon>Hexactinellida</taxon>
        <taxon>Hexasterophora</taxon>
        <taxon>Lyssacinosida</taxon>
        <taxon>Leucopsacidae</taxon>
        <taxon>Oopsacas</taxon>
    </lineage>
</organism>
<dbReference type="PANTHER" id="PTHR46060">
    <property type="entry name" value="MARINER MOS1 TRANSPOSASE-LIKE PROTEIN"/>
    <property type="match status" value="1"/>
</dbReference>
<protein>
    <submittedName>
        <fullName evidence="2">Histone-lysine N-methyltransferase SETMAR</fullName>
    </submittedName>
</protein>
<feature type="domain" description="Mos1 transposase HTH" evidence="1">
    <location>
        <begin position="15"/>
        <end position="45"/>
    </location>
</feature>
<reference evidence="2 3" key="1">
    <citation type="journal article" date="2023" name="BMC Biol.">
        <title>The compact genome of the sponge Oopsacas minuta (Hexactinellida) is lacking key metazoan core genes.</title>
        <authorList>
            <person name="Santini S."/>
            <person name="Schenkelaars Q."/>
            <person name="Jourda C."/>
            <person name="Duchesne M."/>
            <person name="Belahbib H."/>
            <person name="Rocher C."/>
            <person name="Selva M."/>
            <person name="Riesgo A."/>
            <person name="Vervoort M."/>
            <person name="Leys S.P."/>
            <person name="Kodjabachian L."/>
            <person name="Le Bivic A."/>
            <person name="Borchiellini C."/>
            <person name="Claverie J.M."/>
            <person name="Renard E."/>
        </authorList>
    </citation>
    <scope>NUCLEOTIDE SEQUENCE [LARGE SCALE GENOMIC DNA]</scope>
    <source>
        <strain evidence="2">SPO-2</strain>
    </source>
</reference>
<keyword evidence="3" id="KW-1185">Reference proteome</keyword>
<evidence type="ECO:0000313" key="2">
    <source>
        <dbReference type="EMBL" id="KAI6654402.1"/>
    </source>
</evidence>
<accession>A0AAV7JZS1</accession>
<evidence type="ECO:0000313" key="3">
    <source>
        <dbReference type="Proteomes" id="UP001165289"/>
    </source>
</evidence>
<dbReference type="EMBL" id="JAKMXF010000222">
    <property type="protein sequence ID" value="KAI6654402.1"/>
    <property type="molecule type" value="Genomic_DNA"/>
</dbReference>
<gene>
    <name evidence="2" type="ORF">LOD99_798</name>
</gene>
<proteinExistence type="predicted"/>
<dbReference type="Proteomes" id="UP001165289">
    <property type="component" value="Unassembled WGS sequence"/>
</dbReference>
<dbReference type="AlphaFoldDB" id="A0AAV7JZS1"/>
<name>A0AAV7JZS1_9METZ</name>
<dbReference type="InterPro" id="IPR041426">
    <property type="entry name" value="Mos1_HTH"/>
</dbReference>
<evidence type="ECO:0000259" key="1">
    <source>
        <dbReference type="Pfam" id="PF17906"/>
    </source>
</evidence>
<dbReference type="InterPro" id="IPR052709">
    <property type="entry name" value="Transposase-MT_Hybrid"/>
</dbReference>
<dbReference type="Pfam" id="PF17906">
    <property type="entry name" value="HTH_48"/>
    <property type="match status" value="1"/>
</dbReference>
<comment type="caution">
    <text evidence="2">The sequence shown here is derived from an EMBL/GenBank/DDBJ whole genome shotgun (WGS) entry which is preliminary data.</text>
</comment>
<dbReference type="PANTHER" id="PTHR46060:SF1">
    <property type="entry name" value="MARINER MOS1 TRANSPOSASE-LIKE PROTEIN"/>
    <property type="match status" value="1"/>
</dbReference>
<sequence>METLGKSELRVISTKECLHEMQKGFGDDVVSLRTIQRWYREFKMGKASFEDEPLSGRPNKEVISEMVGAVDSEVFANPHNTYKQLEETLKISSAAINSILHEHLLVRKLSCWWVPHKLTEPLKAES</sequence>